<sequence>MKEGRRPRRTLRKEEEEEEKEEEEEEKEEEKKKEMKKEKDKRTRGESLKGLECDDVDEQKRQGHDENVLSPVHQ</sequence>
<accession>A0AAE1FNQ1</accession>
<dbReference type="Proteomes" id="UP001286313">
    <property type="component" value="Unassembled WGS sequence"/>
</dbReference>
<organism evidence="2 3">
    <name type="scientific">Petrolisthes cinctipes</name>
    <name type="common">Flat porcelain crab</name>
    <dbReference type="NCBI Taxonomy" id="88211"/>
    <lineage>
        <taxon>Eukaryota</taxon>
        <taxon>Metazoa</taxon>
        <taxon>Ecdysozoa</taxon>
        <taxon>Arthropoda</taxon>
        <taxon>Crustacea</taxon>
        <taxon>Multicrustacea</taxon>
        <taxon>Malacostraca</taxon>
        <taxon>Eumalacostraca</taxon>
        <taxon>Eucarida</taxon>
        <taxon>Decapoda</taxon>
        <taxon>Pleocyemata</taxon>
        <taxon>Anomura</taxon>
        <taxon>Galatheoidea</taxon>
        <taxon>Porcellanidae</taxon>
        <taxon>Petrolisthes</taxon>
    </lineage>
</organism>
<dbReference type="AlphaFoldDB" id="A0AAE1FNQ1"/>
<keyword evidence="3" id="KW-1185">Reference proteome</keyword>
<comment type="caution">
    <text evidence="2">The sequence shown here is derived from an EMBL/GenBank/DDBJ whole genome shotgun (WGS) entry which is preliminary data.</text>
</comment>
<name>A0AAE1FNQ1_PETCI</name>
<evidence type="ECO:0000313" key="3">
    <source>
        <dbReference type="Proteomes" id="UP001286313"/>
    </source>
</evidence>
<reference evidence="2" key="1">
    <citation type="submission" date="2023-10" db="EMBL/GenBank/DDBJ databases">
        <title>Genome assemblies of two species of porcelain crab, Petrolisthes cinctipes and Petrolisthes manimaculis (Anomura: Porcellanidae).</title>
        <authorList>
            <person name="Angst P."/>
        </authorList>
    </citation>
    <scope>NUCLEOTIDE SEQUENCE</scope>
    <source>
        <strain evidence="2">PB745_01</strain>
        <tissue evidence="2">Gill</tissue>
    </source>
</reference>
<feature type="region of interest" description="Disordered" evidence="1">
    <location>
        <begin position="1"/>
        <end position="74"/>
    </location>
</feature>
<evidence type="ECO:0000256" key="1">
    <source>
        <dbReference type="SAM" id="MobiDB-lite"/>
    </source>
</evidence>
<dbReference type="EMBL" id="JAWQEG010002006">
    <property type="protein sequence ID" value="KAK3875148.1"/>
    <property type="molecule type" value="Genomic_DNA"/>
</dbReference>
<feature type="compositionally biased region" description="Acidic residues" evidence="1">
    <location>
        <begin position="15"/>
        <end position="28"/>
    </location>
</feature>
<feature type="compositionally biased region" description="Basic residues" evidence="1">
    <location>
        <begin position="1"/>
        <end position="11"/>
    </location>
</feature>
<protein>
    <submittedName>
        <fullName evidence="2">Uncharacterized protein</fullName>
    </submittedName>
</protein>
<proteinExistence type="predicted"/>
<feature type="compositionally biased region" description="Basic and acidic residues" evidence="1">
    <location>
        <begin position="29"/>
        <end position="67"/>
    </location>
</feature>
<gene>
    <name evidence="2" type="ORF">Pcinc_019965</name>
</gene>
<evidence type="ECO:0000313" key="2">
    <source>
        <dbReference type="EMBL" id="KAK3875148.1"/>
    </source>
</evidence>